<protein>
    <submittedName>
        <fullName evidence="1">Membrane dipeptidase</fullName>
        <ecNumber evidence="1">3.4.13.-</ecNumber>
    </submittedName>
</protein>
<name>A0ABY6QLZ4_9PSED</name>
<dbReference type="PANTHER" id="PTHR10443">
    <property type="entry name" value="MICROSOMAL DIPEPTIDASE"/>
    <property type="match status" value="1"/>
</dbReference>
<dbReference type="InterPro" id="IPR032466">
    <property type="entry name" value="Metal_Hydrolase"/>
</dbReference>
<keyword evidence="1" id="KW-0645">Protease</keyword>
<gene>
    <name evidence="1" type="ORF">OSC50_11945</name>
</gene>
<dbReference type="RefSeq" id="WP_266249361.1">
    <property type="nucleotide sequence ID" value="NZ_CP112866.1"/>
</dbReference>
<dbReference type="EMBL" id="CP112866">
    <property type="protein sequence ID" value="UZW21010.1"/>
    <property type="molecule type" value="Genomic_DNA"/>
</dbReference>
<proteinExistence type="predicted"/>
<accession>A0ABY6QLZ4</accession>
<keyword evidence="1" id="KW-0378">Hydrolase</keyword>
<keyword evidence="2" id="KW-1185">Reference proteome</keyword>
<organism evidence="1 2">
    <name type="scientific">Pseudomonas quebecensis</name>
    <dbReference type="NCBI Taxonomy" id="2995174"/>
    <lineage>
        <taxon>Bacteria</taxon>
        <taxon>Pseudomonadati</taxon>
        <taxon>Pseudomonadota</taxon>
        <taxon>Gammaproteobacteria</taxon>
        <taxon>Pseudomonadales</taxon>
        <taxon>Pseudomonadaceae</taxon>
        <taxon>Pseudomonas</taxon>
    </lineage>
</organism>
<dbReference type="PROSITE" id="PS51365">
    <property type="entry name" value="RENAL_DIPEPTIDASE_2"/>
    <property type="match status" value="1"/>
</dbReference>
<reference evidence="1" key="1">
    <citation type="submission" date="2022-11" db="EMBL/GenBank/DDBJ databases">
        <title>Taxonomic description of a new Pseudomonas species.</title>
        <authorList>
            <person name="Tambong J.T."/>
        </authorList>
    </citation>
    <scope>NUCLEOTIDE SEQUENCE</scope>
    <source>
        <strain evidence="1">S1Bt42</strain>
    </source>
</reference>
<dbReference type="Pfam" id="PF01244">
    <property type="entry name" value="Peptidase_M19"/>
    <property type="match status" value="1"/>
</dbReference>
<dbReference type="InterPro" id="IPR008257">
    <property type="entry name" value="Pept_M19"/>
</dbReference>
<keyword evidence="1" id="KW-0224">Dipeptidase</keyword>
<dbReference type="EC" id="3.4.13.-" evidence="1"/>
<dbReference type="GO" id="GO:0016805">
    <property type="term" value="F:dipeptidase activity"/>
    <property type="evidence" value="ECO:0007669"/>
    <property type="project" value="UniProtKB-KW"/>
</dbReference>
<dbReference type="PANTHER" id="PTHR10443:SF12">
    <property type="entry name" value="DIPEPTIDASE"/>
    <property type="match status" value="1"/>
</dbReference>
<dbReference type="SUPFAM" id="SSF51556">
    <property type="entry name" value="Metallo-dependent hydrolases"/>
    <property type="match status" value="1"/>
</dbReference>
<dbReference type="Proteomes" id="UP001164116">
    <property type="component" value="Chromosome"/>
</dbReference>
<sequence>MNLPASASESPAPSAIRWEAHACLPLLANQDMSALLRYRQAGFHHVSVNVGMDMTPLDTVMRVIAGFRSWVSRHGDVLVLAHTLADIRSAREQGKLAISFDLEGSSMLLQDPAMVELFAALGVRQILLAYNRDNACAGGCHGADIGLSRVGREVVAAIHNAGVVMDCSHAGKRSSLEIIECSSRPVVFSHTNVKALFDHPRTIDDEQILACAGSGGVIGLTGLGLFLGDPRASARSFVRQIDYLAALVGTAHIGLGLDTELVRGAIDLPVGVSEETWWPDAFYGRISGQDQLQPEALPDIARELERLGYKNAEINAIFGENFVRVAEATWLP</sequence>
<dbReference type="Gene3D" id="3.20.20.140">
    <property type="entry name" value="Metal-dependent hydrolases"/>
    <property type="match status" value="1"/>
</dbReference>
<evidence type="ECO:0000313" key="1">
    <source>
        <dbReference type="EMBL" id="UZW21010.1"/>
    </source>
</evidence>
<evidence type="ECO:0000313" key="2">
    <source>
        <dbReference type="Proteomes" id="UP001164116"/>
    </source>
</evidence>